<feature type="chain" id="PRO_5041460143" description="Tetratricopeptide repeat protein" evidence="1">
    <location>
        <begin position="26"/>
        <end position="482"/>
    </location>
</feature>
<evidence type="ECO:0000313" key="2">
    <source>
        <dbReference type="EMBL" id="GLC27886.1"/>
    </source>
</evidence>
<evidence type="ECO:0000313" key="3">
    <source>
        <dbReference type="Proteomes" id="UP001161325"/>
    </source>
</evidence>
<protein>
    <recommendedName>
        <fullName evidence="4">Tetratricopeptide repeat protein</fullName>
    </recommendedName>
</protein>
<dbReference type="PROSITE" id="PS51257">
    <property type="entry name" value="PROKAR_LIPOPROTEIN"/>
    <property type="match status" value="1"/>
</dbReference>
<organism evidence="2 3">
    <name type="scientific">Roseisolibacter agri</name>
    <dbReference type="NCBI Taxonomy" id="2014610"/>
    <lineage>
        <taxon>Bacteria</taxon>
        <taxon>Pseudomonadati</taxon>
        <taxon>Gemmatimonadota</taxon>
        <taxon>Gemmatimonadia</taxon>
        <taxon>Gemmatimonadales</taxon>
        <taxon>Gemmatimonadaceae</taxon>
        <taxon>Roseisolibacter</taxon>
    </lineage>
</organism>
<evidence type="ECO:0008006" key="4">
    <source>
        <dbReference type="Google" id="ProtNLM"/>
    </source>
</evidence>
<accession>A0AA37QDQ8</accession>
<keyword evidence="3" id="KW-1185">Reference proteome</keyword>
<proteinExistence type="predicted"/>
<feature type="signal peptide" evidence="1">
    <location>
        <begin position="1"/>
        <end position="25"/>
    </location>
</feature>
<keyword evidence="1" id="KW-0732">Signal</keyword>
<comment type="caution">
    <text evidence="2">The sequence shown here is derived from an EMBL/GenBank/DDBJ whole genome shotgun (WGS) entry which is preliminary data.</text>
</comment>
<dbReference type="AlphaFoldDB" id="A0AA37QDQ8"/>
<sequence length="482" mass="50855">MRPRTATLLACGALLLGACTLPTPAAVRPQPVTATGLAAAEQALRTALSAGSWDDAVARATDPQRGAPDDALLRALYAGTTEYYAGRWRESAAAFERAATLADERVTWRLSRGALALASSDRALPYVPGENEVLLAHQYALLAYAQAGDREGAAVEARRIGALLERQGPAADPRERATHAVLRYLSGVAFEMAGEREDAAVAYRNARTLGADGLLPEPARATRAVGSPTGEVVVLIERGFVAHRVSTRMQLRVAGDSADDDAARLATRLGAALGDGALWSDDVPAVLALDDDAPRRRAHGGSLLALAWPALRRARDVAPLAGLVSPTDAVVRIVSAWRGLGAESVGLSRTPVLLRADLSDAVAADFRRDRSWLVTRLVARAAVRQAIVAQARRRARPLGDLVASVGTLVEQADTRSWHLLPARLEVVRLRLPAGAQPLAVDVGGHTRQLGVVQVVAGGLTLFPVRLWRDDAPAAAHVADAGI</sequence>
<evidence type="ECO:0000256" key="1">
    <source>
        <dbReference type="SAM" id="SignalP"/>
    </source>
</evidence>
<reference evidence="2" key="1">
    <citation type="submission" date="2022-08" db="EMBL/GenBank/DDBJ databases">
        <title>Draft genome sequencing of Roseisolibacter agri AW1220.</title>
        <authorList>
            <person name="Tobiishi Y."/>
            <person name="Tonouchi A."/>
        </authorList>
    </citation>
    <scope>NUCLEOTIDE SEQUENCE</scope>
    <source>
        <strain evidence="2">AW1220</strain>
    </source>
</reference>
<dbReference type="EMBL" id="BRXS01000007">
    <property type="protein sequence ID" value="GLC27886.1"/>
    <property type="molecule type" value="Genomic_DNA"/>
</dbReference>
<dbReference type="Proteomes" id="UP001161325">
    <property type="component" value="Unassembled WGS sequence"/>
</dbReference>
<gene>
    <name evidence="2" type="ORF">rosag_43990</name>
</gene>
<name>A0AA37QDQ8_9BACT</name>
<dbReference type="RefSeq" id="WP_284352315.1">
    <property type="nucleotide sequence ID" value="NZ_BRXS01000007.1"/>
</dbReference>